<dbReference type="PANTHER" id="PTHR30292:SF0">
    <property type="entry name" value="5-OXOPROLINASE SUBUNIT A"/>
    <property type="match status" value="1"/>
</dbReference>
<dbReference type="EMBL" id="CP024988">
    <property type="protein sequence ID" value="AWT27395.1"/>
    <property type="molecule type" value="Genomic_DNA"/>
</dbReference>
<dbReference type="Pfam" id="PF03746">
    <property type="entry name" value="LamB_YcsF"/>
    <property type="match status" value="1"/>
</dbReference>
<reference evidence="2" key="1">
    <citation type="submission" date="2017-11" db="EMBL/GenBank/DDBJ databases">
        <title>Otitis media/interna in a cat caused by the recently described species Corynebacterium provencense.</title>
        <authorList>
            <person name="Kittl S."/>
            <person name="Brodard I."/>
            <person name="Rychener L."/>
            <person name="Jores J."/>
            <person name="Roosje P."/>
            <person name="Gobeli Brawand S."/>
        </authorList>
    </citation>
    <scope>NUCLEOTIDE SEQUENCE [LARGE SCALE GENOMIC DNA]</scope>
    <source>
        <strain evidence="2">17KM38</strain>
    </source>
</reference>
<evidence type="ECO:0000313" key="1">
    <source>
        <dbReference type="EMBL" id="AWT27395.1"/>
    </source>
</evidence>
<dbReference type="GO" id="GO:0005975">
    <property type="term" value="P:carbohydrate metabolic process"/>
    <property type="evidence" value="ECO:0007669"/>
    <property type="project" value="InterPro"/>
</dbReference>
<organism evidence="1 2">
    <name type="scientific">Corynebacterium provencense</name>
    <dbReference type="NCBI Taxonomy" id="1737425"/>
    <lineage>
        <taxon>Bacteria</taxon>
        <taxon>Bacillati</taxon>
        <taxon>Actinomycetota</taxon>
        <taxon>Actinomycetes</taxon>
        <taxon>Mycobacteriales</taxon>
        <taxon>Corynebacteriaceae</taxon>
        <taxon>Corynebacterium</taxon>
    </lineage>
</organism>
<dbReference type="Proteomes" id="UP000247696">
    <property type="component" value="Chromosome"/>
</dbReference>
<accession>A0A2Z3YPG6</accession>
<gene>
    <name evidence="1" type="ORF">Csp1_26520</name>
</gene>
<keyword evidence="2" id="KW-1185">Reference proteome</keyword>
<protein>
    <submittedName>
        <fullName evidence="1">Uncharacterized protein</fullName>
    </submittedName>
</protein>
<dbReference type="PANTHER" id="PTHR30292">
    <property type="entry name" value="UNCHARACTERIZED PROTEIN YBGL-RELATED"/>
    <property type="match status" value="1"/>
</dbReference>
<name>A0A2Z3YPG6_9CORY</name>
<dbReference type="RefSeq" id="WP_066587019.1">
    <property type="nucleotide sequence ID" value="NZ_CABKVS010000002.1"/>
</dbReference>
<dbReference type="STRING" id="1737425.GCA_900049755_01678"/>
<dbReference type="AlphaFoldDB" id="A0A2Z3YPG6"/>
<evidence type="ECO:0000313" key="2">
    <source>
        <dbReference type="Proteomes" id="UP000247696"/>
    </source>
</evidence>
<dbReference type="InterPro" id="IPR011330">
    <property type="entry name" value="Glyco_hydro/deAcase_b/a-brl"/>
</dbReference>
<dbReference type="OrthoDB" id="9773478at2"/>
<dbReference type="InterPro" id="IPR005501">
    <property type="entry name" value="LamB/YcsF/PxpA-like"/>
</dbReference>
<dbReference type="SUPFAM" id="SSF88713">
    <property type="entry name" value="Glycoside hydrolase/deacetylase"/>
    <property type="match status" value="1"/>
</dbReference>
<sequence length="243" mass="25855">MATTVNADVGEGIGLHQFGNDEELMTLIDVANVACGFHASDPQVMEKTVRLASDNGVAVGAHPGLPDIAGFGRRAMTLNRDEVENLVRYQVGALTGFLKKYGTELNHIKPHGALYGMVGRDPELMRGVARVASDYGVAVLGLANTEHRRICEETGVPFIAEIYVDLNYAPDGTLIIERSPAPADPAAAADRVRTALSEGWTEAVDGTRLPVTFGSVCVHSDPANAPDVVRAVRSAIDDIEHGQ</sequence>
<dbReference type="KEGG" id="cpre:Csp1_26520"/>
<proteinExistence type="predicted"/>
<dbReference type="Gene3D" id="3.20.20.370">
    <property type="entry name" value="Glycoside hydrolase/deacetylase"/>
    <property type="match status" value="1"/>
</dbReference>
<dbReference type="NCBIfam" id="NF003814">
    <property type="entry name" value="PRK05406.1-3"/>
    <property type="match status" value="1"/>
</dbReference>